<evidence type="ECO:0000259" key="1">
    <source>
        <dbReference type="Pfam" id="PF09820"/>
    </source>
</evidence>
<dbReference type="PANTHER" id="PTHR34825">
    <property type="entry name" value="CONSERVED PROTEIN, WITH A WEAK D-GALACTARATE DEHYDRATASE/ALTRONATE HYDROLASE DOMAIN"/>
    <property type="match status" value="1"/>
</dbReference>
<evidence type="ECO:0000313" key="2">
    <source>
        <dbReference type="EMBL" id="KAF7998301.1"/>
    </source>
</evidence>
<dbReference type="AlphaFoldDB" id="A0A834Y561"/>
<dbReference type="PANTHER" id="PTHR34825:SF1">
    <property type="entry name" value="AAA-ATPASE-LIKE DOMAIN-CONTAINING PROTEIN"/>
    <property type="match status" value="1"/>
</dbReference>
<reference evidence="2 3" key="1">
    <citation type="submission" date="2020-08" db="EMBL/GenBank/DDBJ databases">
        <title>Aphidius gifuensis genome sequencing and assembly.</title>
        <authorList>
            <person name="Du Z."/>
        </authorList>
    </citation>
    <scope>NUCLEOTIDE SEQUENCE [LARGE SCALE GENOMIC DNA]</scope>
    <source>
        <strain evidence="2">YNYX2018</strain>
        <tissue evidence="2">Adults</tissue>
    </source>
</reference>
<proteinExistence type="predicted"/>
<protein>
    <recommendedName>
        <fullName evidence="1">AAA-ATPase-like domain-containing protein</fullName>
    </recommendedName>
</protein>
<dbReference type="Proteomes" id="UP000639338">
    <property type="component" value="Unassembled WGS sequence"/>
</dbReference>
<keyword evidence="3" id="KW-1185">Reference proteome</keyword>
<feature type="domain" description="AAA-ATPase-like" evidence="1">
    <location>
        <begin position="77"/>
        <end position="272"/>
    </location>
</feature>
<sequence length="491" mass="57274">MLKLKQVINKLCHISLRNFTKISVPNYSLPLQYQRPICNIKVPRFWLSTVPDMSSKDDNLINQVNDNTVQKNFNQLIGATNIKKIIKSGYYVDKTEYMKILIDGEGSYFLVRPRRFGKSIMLDTLSEICNGEDSKELFTNTYIGKSEYQWKKYCVFRFDFAQIDNRSAKIFEQELIEMIQTNCNKYKIKYGEYNRIARLLDVMINGGVNLNNGYEPDVIILIDEYDSPMEDCSEKKQILKVMSIFFKKLKASNGIRLTLVTGATRFGLSDIFTSANHLTDITLNERVNAICGFTEEELKTVFEDKITELSRVLKKDKEDVLKQLKVYYNGYRFNKRSKDTVFNAWSVLQCFDNNDIISYWPGKCLSLYHDIIMKDAESISLMMKNPSFFASSTELNFDKELDQISLKSLLFQTGYLTIKEYDEENKIYTLSVPNKEVETLLKEMIANDSFFINVKEKKSILLEALKSEDMVLYINCLRSHYSTWPYFTKNE</sequence>
<name>A0A834Y561_APHGI</name>
<dbReference type="OrthoDB" id="6751648at2759"/>
<evidence type="ECO:0000313" key="3">
    <source>
        <dbReference type="Proteomes" id="UP000639338"/>
    </source>
</evidence>
<organism evidence="2 3">
    <name type="scientific">Aphidius gifuensis</name>
    <name type="common">Parasitoid wasp</name>
    <dbReference type="NCBI Taxonomy" id="684658"/>
    <lineage>
        <taxon>Eukaryota</taxon>
        <taxon>Metazoa</taxon>
        <taxon>Ecdysozoa</taxon>
        <taxon>Arthropoda</taxon>
        <taxon>Hexapoda</taxon>
        <taxon>Insecta</taxon>
        <taxon>Pterygota</taxon>
        <taxon>Neoptera</taxon>
        <taxon>Endopterygota</taxon>
        <taxon>Hymenoptera</taxon>
        <taxon>Apocrita</taxon>
        <taxon>Ichneumonoidea</taxon>
        <taxon>Braconidae</taxon>
        <taxon>Aphidiinae</taxon>
        <taxon>Aphidius</taxon>
    </lineage>
</organism>
<gene>
    <name evidence="2" type="ORF">HCN44_009699</name>
</gene>
<dbReference type="EMBL" id="JACMRX010000001">
    <property type="protein sequence ID" value="KAF7998301.1"/>
    <property type="molecule type" value="Genomic_DNA"/>
</dbReference>
<dbReference type="Pfam" id="PF09820">
    <property type="entry name" value="AAA-ATPase_like"/>
    <property type="match status" value="1"/>
</dbReference>
<comment type="caution">
    <text evidence="2">The sequence shown here is derived from an EMBL/GenBank/DDBJ whole genome shotgun (WGS) entry which is preliminary data.</text>
</comment>
<dbReference type="InterPro" id="IPR018631">
    <property type="entry name" value="AAA-ATPase-like_dom"/>
</dbReference>
<accession>A0A834Y561</accession>